<feature type="binding site" evidence="6">
    <location>
        <position position="19"/>
    </location>
    <ligand>
        <name>Zn(2+)</name>
        <dbReference type="ChEBI" id="CHEBI:29105"/>
    </ligand>
</feature>
<dbReference type="Gene3D" id="3.40.630.10">
    <property type="entry name" value="Zn peptidases"/>
    <property type="match status" value="1"/>
</dbReference>
<evidence type="ECO:0000256" key="3">
    <source>
        <dbReference type="ARBA" id="ARBA00022801"/>
    </source>
</evidence>
<dbReference type="PIRSF" id="PIRSF018001">
    <property type="entry name" value="Aspartoacylase"/>
    <property type="match status" value="1"/>
</dbReference>
<evidence type="ECO:0000259" key="8">
    <source>
        <dbReference type="Pfam" id="PF24827"/>
    </source>
</evidence>
<comment type="caution">
    <text evidence="9">The sequence shown here is derived from an EMBL/GenBank/DDBJ whole genome shotgun (WGS) entry which is preliminary data.</text>
</comment>
<dbReference type="GO" id="GO:0046872">
    <property type="term" value="F:metal ion binding"/>
    <property type="evidence" value="ECO:0007669"/>
    <property type="project" value="UniProtKB-KW"/>
</dbReference>
<comment type="cofactor">
    <cofactor evidence="6">
        <name>Zn(2+)</name>
        <dbReference type="ChEBI" id="CHEBI:29105"/>
    </cofactor>
    <text evidence="6">Binds 1 zinc ion per subunit.</text>
</comment>
<dbReference type="GO" id="GO:0016788">
    <property type="term" value="F:hydrolase activity, acting on ester bonds"/>
    <property type="evidence" value="ECO:0007669"/>
    <property type="project" value="InterPro"/>
</dbReference>
<dbReference type="EMBL" id="JAVRIE010000004">
    <property type="protein sequence ID" value="MDT0583272.1"/>
    <property type="molecule type" value="Genomic_DNA"/>
</dbReference>
<protein>
    <submittedName>
        <fullName evidence="9">Aspartoacylase</fullName>
        <ecNumber evidence="9">3.5.1.15</ecNumber>
    </submittedName>
</protein>
<keyword evidence="2 6" id="KW-0479">Metal-binding</keyword>
<dbReference type="SUPFAM" id="SSF53187">
    <property type="entry name" value="Zn-dependent exopeptidases"/>
    <property type="match status" value="1"/>
</dbReference>
<reference evidence="9 10" key="1">
    <citation type="submission" date="2023-09" db="EMBL/GenBank/DDBJ databases">
        <authorList>
            <person name="Rey-Velasco X."/>
        </authorList>
    </citation>
    <scope>NUCLEOTIDE SEQUENCE [LARGE SCALE GENOMIC DNA]</scope>
    <source>
        <strain evidence="9 10">W409</strain>
    </source>
</reference>
<gene>
    <name evidence="9" type="ORF">RM544_12035</name>
</gene>
<keyword evidence="4 6" id="KW-0862">Zinc</keyword>
<dbReference type="EC" id="3.5.1.15" evidence="9"/>
<feature type="binding site" evidence="6">
    <location>
        <position position="116"/>
    </location>
    <ligand>
        <name>Zn(2+)</name>
        <dbReference type="ChEBI" id="CHEBI:29105"/>
    </ligand>
</feature>
<evidence type="ECO:0000313" key="9">
    <source>
        <dbReference type="EMBL" id="MDT0583272.1"/>
    </source>
</evidence>
<name>A0AAW8R1Z3_9ALTE</name>
<feature type="domain" description="AstE/AspA barrel-sandwich hybrid" evidence="7">
    <location>
        <begin position="218"/>
        <end position="298"/>
    </location>
</feature>
<keyword evidence="3 9" id="KW-0378">Hydrolase</keyword>
<dbReference type="Gene3D" id="2.20.25.160">
    <property type="match status" value="1"/>
</dbReference>
<dbReference type="PANTHER" id="PTHR15162:SF7">
    <property type="entry name" value="SUCCINYLGLUTAMATE DESUCCINYLASE"/>
    <property type="match status" value="1"/>
</dbReference>
<keyword evidence="10" id="KW-1185">Reference proteome</keyword>
<accession>A0AAW8R1Z3</accession>
<evidence type="ECO:0000256" key="6">
    <source>
        <dbReference type="PIRSR" id="PIRSR018001-3"/>
    </source>
</evidence>
<comment type="similarity">
    <text evidence="1">Belongs to the AspA/AstE family. Aspartoacylase subfamily.</text>
</comment>
<dbReference type="NCBIfam" id="NF002601">
    <property type="entry name" value="PRK02259.1"/>
    <property type="match status" value="1"/>
</dbReference>
<dbReference type="Pfam" id="PF04952">
    <property type="entry name" value="AstE_AspA_hybrid"/>
    <property type="match status" value="1"/>
</dbReference>
<dbReference type="GO" id="GO:0019807">
    <property type="term" value="F:aspartoacylase activity"/>
    <property type="evidence" value="ECO:0007669"/>
    <property type="project" value="UniProtKB-EC"/>
</dbReference>
<proteinExistence type="inferred from homology"/>
<dbReference type="RefSeq" id="WP_311362035.1">
    <property type="nucleotide sequence ID" value="NZ_JAVRIE010000004.1"/>
</dbReference>
<feature type="domain" description="Succinylglutamate desuccinylase/Aspartoacylase catalytic" evidence="8">
    <location>
        <begin position="9"/>
        <end position="203"/>
    </location>
</feature>
<dbReference type="InterPro" id="IPR055438">
    <property type="entry name" value="AstE_AspA_cat"/>
</dbReference>
<dbReference type="Pfam" id="PF24827">
    <property type="entry name" value="AstE_AspA_cat"/>
    <property type="match status" value="1"/>
</dbReference>
<evidence type="ECO:0000256" key="2">
    <source>
        <dbReference type="ARBA" id="ARBA00022723"/>
    </source>
</evidence>
<dbReference type="PANTHER" id="PTHR15162">
    <property type="entry name" value="ASPARTOACYLASE"/>
    <property type="match status" value="1"/>
</dbReference>
<dbReference type="Proteomes" id="UP001249020">
    <property type="component" value="Unassembled WGS sequence"/>
</dbReference>
<evidence type="ECO:0000259" key="7">
    <source>
        <dbReference type="Pfam" id="PF04952"/>
    </source>
</evidence>
<dbReference type="InterPro" id="IPR016708">
    <property type="entry name" value="Aspartoacylase"/>
</dbReference>
<feature type="binding site" evidence="6">
    <location>
        <position position="22"/>
    </location>
    <ligand>
        <name>Zn(2+)</name>
        <dbReference type="ChEBI" id="CHEBI:29105"/>
    </ligand>
</feature>
<evidence type="ECO:0000256" key="1">
    <source>
        <dbReference type="ARBA" id="ARBA00006173"/>
    </source>
</evidence>
<evidence type="ECO:0000313" key="10">
    <source>
        <dbReference type="Proteomes" id="UP001249020"/>
    </source>
</evidence>
<evidence type="ECO:0000256" key="4">
    <source>
        <dbReference type="ARBA" id="ARBA00022833"/>
    </source>
</evidence>
<dbReference type="InterPro" id="IPR050178">
    <property type="entry name" value="AspA/AstE_fam"/>
</dbReference>
<dbReference type="AlphaFoldDB" id="A0AAW8R1Z3"/>
<organism evidence="9 10">
    <name type="scientific">Brumicola blandensis</name>
    <dbReference type="NCBI Taxonomy" id="3075611"/>
    <lineage>
        <taxon>Bacteria</taxon>
        <taxon>Pseudomonadati</taxon>
        <taxon>Pseudomonadota</taxon>
        <taxon>Gammaproteobacteria</taxon>
        <taxon>Alteromonadales</taxon>
        <taxon>Alteromonadaceae</taxon>
        <taxon>Brumicola</taxon>
    </lineage>
</organism>
<evidence type="ECO:0000256" key="5">
    <source>
        <dbReference type="PIRSR" id="PIRSR018001-1"/>
    </source>
</evidence>
<dbReference type="InterPro" id="IPR007036">
    <property type="entry name" value="Aste_AspA_hybrid_dom"/>
</dbReference>
<dbReference type="GO" id="GO:0005829">
    <property type="term" value="C:cytosol"/>
    <property type="evidence" value="ECO:0007669"/>
    <property type="project" value="TreeGrafter"/>
</dbReference>
<feature type="active site" description="Proton donor/acceptor" evidence="5">
    <location>
        <position position="176"/>
    </location>
</feature>
<sequence length="302" mass="34123">MNSSPFEPISKVLITAGTHGNELSGIELLNNIKRQPSIAEKVFANPTTLSIDTLIVNKMAVAKRTRYVEEDLNRQFSQEKLSWLAGESLEHQLAIEFNTKYGPKHESSIDLIIDIHNTTSNMGPTLIILESDAFHTQLARFVKINMPEAIILIEDQCPMKQHAYLCTVGKRGLMIEVGPQAQGVLCPDAYLQTEEMTRLILAFCETWNTQAGNVENPEVDAFRLSEEVMFPLDDENNKTAMIHPDLHWKDFHKLSNGSPAFLSFEHQEILWEGEDAVYPHFIGEAAYYHLNIAFALAKLTRI</sequence>